<dbReference type="STRING" id="69004.A0A182Q193"/>
<sequence length="125" mass="14120">MIWLGRRTPKGHLKLELTKTVDAATMCHRIQAALGEKQEVKLLQTMAELAIRRVDHLAKKSHTKEALQEALQHSPSVASIRIKERRDANQDVKVRLPVREAAVVLNAQKLRMQFSSFPVAVAPRL</sequence>
<evidence type="ECO:0000313" key="2">
    <source>
        <dbReference type="Proteomes" id="UP000075886"/>
    </source>
</evidence>
<reference evidence="1" key="2">
    <citation type="submission" date="2020-05" db="UniProtKB">
        <authorList>
            <consortium name="EnsemblMetazoa"/>
        </authorList>
    </citation>
    <scope>IDENTIFICATION</scope>
    <source>
        <strain evidence="1">FAR1</strain>
    </source>
</reference>
<proteinExistence type="predicted"/>
<accession>A0A182Q193</accession>
<protein>
    <submittedName>
        <fullName evidence="1">Uncharacterized protein</fullName>
    </submittedName>
</protein>
<dbReference type="AlphaFoldDB" id="A0A182Q193"/>
<dbReference type="VEuPathDB" id="VectorBase:AFAF001078"/>
<dbReference type="Proteomes" id="UP000075886">
    <property type="component" value="Unassembled WGS sequence"/>
</dbReference>
<dbReference type="EMBL" id="AXCN02002369">
    <property type="status" value="NOT_ANNOTATED_CDS"/>
    <property type="molecule type" value="Genomic_DNA"/>
</dbReference>
<dbReference type="EnsemblMetazoa" id="AFAF001078-RA">
    <property type="protein sequence ID" value="AFAF001078-PA"/>
    <property type="gene ID" value="AFAF001078"/>
</dbReference>
<reference evidence="2" key="1">
    <citation type="submission" date="2014-01" db="EMBL/GenBank/DDBJ databases">
        <title>The Genome Sequence of Anopheles farauti FAR1 (V2).</title>
        <authorList>
            <consortium name="The Broad Institute Genomics Platform"/>
            <person name="Neafsey D.E."/>
            <person name="Besansky N."/>
            <person name="Howell P."/>
            <person name="Walton C."/>
            <person name="Young S.K."/>
            <person name="Zeng Q."/>
            <person name="Gargeya S."/>
            <person name="Fitzgerald M."/>
            <person name="Haas B."/>
            <person name="Abouelleil A."/>
            <person name="Allen A.W."/>
            <person name="Alvarado L."/>
            <person name="Arachchi H.M."/>
            <person name="Berlin A.M."/>
            <person name="Chapman S.B."/>
            <person name="Gainer-Dewar J."/>
            <person name="Goldberg J."/>
            <person name="Griggs A."/>
            <person name="Gujja S."/>
            <person name="Hansen M."/>
            <person name="Howarth C."/>
            <person name="Imamovic A."/>
            <person name="Ireland A."/>
            <person name="Larimer J."/>
            <person name="McCowan C."/>
            <person name="Murphy C."/>
            <person name="Pearson M."/>
            <person name="Poon T.W."/>
            <person name="Priest M."/>
            <person name="Roberts A."/>
            <person name="Saif S."/>
            <person name="Shea T."/>
            <person name="Sisk P."/>
            <person name="Sykes S."/>
            <person name="Wortman J."/>
            <person name="Nusbaum C."/>
            <person name="Birren B."/>
        </authorList>
    </citation>
    <scope>NUCLEOTIDE SEQUENCE [LARGE SCALE GENOMIC DNA]</scope>
    <source>
        <strain evidence="2">FAR1</strain>
    </source>
</reference>
<organism evidence="1 2">
    <name type="scientific">Anopheles farauti</name>
    <dbReference type="NCBI Taxonomy" id="69004"/>
    <lineage>
        <taxon>Eukaryota</taxon>
        <taxon>Metazoa</taxon>
        <taxon>Ecdysozoa</taxon>
        <taxon>Arthropoda</taxon>
        <taxon>Hexapoda</taxon>
        <taxon>Insecta</taxon>
        <taxon>Pterygota</taxon>
        <taxon>Neoptera</taxon>
        <taxon>Endopterygota</taxon>
        <taxon>Diptera</taxon>
        <taxon>Nematocera</taxon>
        <taxon>Culicoidea</taxon>
        <taxon>Culicidae</taxon>
        <taxon>Anophelinae</taxon>
        <taxon>Anopheles</taxon>
    </lineage>
</organism>
<keyword evidence="2" id="KW-1185">Reference proteome</keyword>
<name>A0A182Q193_9DIPT</name>
<evidence type="ECO:0000313" key="1">
    <source>
        <dbReference type="EnsemblMetazoa" id="AFAF001078-PA"/>
    </source>
</evidence>